<sequence length="664" mass="73585">MSGLRALVGGDASCAGGNSLSTFSKQVSEDRSHLQDRFTHQEGAGASSVPEAFFQPGQSGSERYEIGVLDEGPGPVSAQRPITQNWAADFARQKDLDVLEHDPHMEHFERAFADISLKQQPPPELQWEQQFHEFQAAHPDLLNNHTDADFERAFQEAQRLTGWEAEFANAQQHDWAAEFQSAQANAVNAADTHEALSRTAGLLLNSIQTSDNPKMKQSKFMGFMQQLRDGDVTIEGDKVVPRDPFSQGADWASEFGAQVKPGNWEEEFAASDVTSQDRPAGKDWASEFIGQDPLTRQWKEEFDAQTAHIGEDQADMDKAYNDIFAGQDWMKEYDERMKSAMAGQDVDWSALEKEWERAAAGGAYRASSPRYDTYEFTPNNPYLNHPISTLPQNNLTESILALEAAVQKDPTSASAWYELGIRQQENENEVAAIAALRQSVRADPTTLGAWLALAVSYTNESCRDDAYDALQNWMDHSEQYNHILRERLMSEDGADLSRHAQVTGMFLQAAREGLDADVQAALGVLFNVSLEYDKAVDCFQAALTARPDDYLLWNKLGATLANSGNTDKAMESYFHALGINPSYIRARYNLAISCIHLGQYREAAEHLLGALSVQAENIDAVMAQTKGKGVANDEDPMGLRGMHSVQSRSVWAALKMVADAHCES</sequence>
<keyword evidence="6 8" id="KW-0802">TPR repeat</keyword>
<keyword evidence="7" id="KW-0576">Peroxisome</keyword>
<reference evidence="10" key="1">
    <citation type="submission" date="2020-05" db="EMBL/GenBank/DDBJ databases">
        <title>Phylogenomic resolution of chytrid fungi.</title>
        <authorList>
            <person name="Stajich J.E."/>
            <person name="Amses K."/>
            <person name="Simmons R."/>
            <person name="Seto K."/>
            <person name="Myers J."/>
            <person name="Bonds A."/>
            <person name="Quandt C.A."/>
            <person name="Barry K."/>
            <person name="Liu P."/>
            <person name="Grigoriev I."/>
            <person name="Longcore J.E."/>
            <person name="James T.Y."/>
        </authorList>
    </citation>
    <scope>NUCLEOTIDE SEQUENCE</scope>
    <source>
        <strain evidence="10">JEL0318</strain>
    </source>
</reference>
<keyword evidence="11" id="KW-1185">Reference proteome</keyword>
<dbReference type="PROSITE" id="PS50005">
    <property type="entry name" value="TPR"/>
    <property type="match status" value="2"/>
</dbReference>
<name>A0AAD5SHN3_9FUNG</name>
<dbReference type="AlphaFoldDB" id="A0AAD5SHN3"/>
<dbReference type="InterPro" id="IPR019734">
    <property type="entry name" value="TPR_rpt"/>
</dbReference>
<evidence type="ECO:0000256" key="9">
    <source>
        <dbReference type="SAM" id="MobiDB-lite"/>
    </source>
</evidence>
<feature type="repeat" description="TPR" evidence="8">
    <location>
        <begin position="516"/>
        <end position="549"/>
    </location>
</feature>
<feature type="region of interest" description="Disordered" evidence="9">
    <location>
        <begin position="25"/>
        <end position="57"/>
    </location>
</feature>
<protein>
    <submittedName>
        <fullName evidence="10">Peroxisomal membrane signal receptor PTS1</fullName>
    </submittedName>
</protein>
<evidence type="ECO:0000256" key="5">
    <source>
        <dbReference type="ARBA" id="ARBA00022737"/>
    </source>
</evidence>
<dbReference type="InterPro" id="IPR024111">
    <property type="entry name" value="PEX5/PEX5L"/>
</dbReference>
<dbReference type="GO" id="GO:0016560">
    <property type="term" value="P:protein import into peroxisome matrix, docking"/>
    <property type="evidence" value="ECO:0007669"/>
    <property type="project" value="TreeGrafter"/>
</dbReference>
<evidence type="ECO:0000256" key="4">
    <source>
        <dbReference type="ARBA" id="ARBA00022490"/>
    </source>
</evidence>
<dbReference type="Gene3D" id="1.25.40.10">
    <property type="entry name" value="Tetratricopeptide repeat domain"/>
    <property type="match status" value="1"/>
</dbReference>
<comment type="subcellular location">
    <subcellularLocation>
        <location evidence="2">Cytoplasm</location>
    </subcellularLocation>
    <subcellularLocation>
        <location evidence="1">Peroxisome</location>
    </subcellularLocation>
</comment>
<evidence type="ECO:0000256" key="7">
    <source>
        <dbReference type="ARBA" id="ARBA00023140"/>
    </source>
</evidence>
<evidence type="ECO:0000313" key="10">
    <source>
        <dbReference type="EMBL" id="KAJ3054724.1"/>
    </source>
</evidence>
<dbReference type="Proteomes" id="UP001212841">
    <property type="component" value="Unassembled WGS sequence"/>
</dbReference>
<dbReference type="PANTHER" id="PTHR10130:SF0">
    <property type="entry name" value="GH08708P"/>
    <property type="match status" value="1"/>
</dbReference>
<comment type="caution">
    <text evidence="10">The sequence shown here is derived from an EMBL/GenBank/DDBJ whole genome shotgun (WGS) entry which is preliminary data.</text>
</comment>
<evidence type="ECO:0000256" key="3">
    <source>
        <dbReference type="ARBA" id="ARBA00005348"/>
    </source>
</evidence>
<dbReference type="SUPFAM" id="SSF48452">
    <property type="entry name" value="TPR-like"/>
    <property type="match status" value="1"/>
</dbReference>
<feature type="compositionally biased region" description="Basic and acidic residues" evidence="9">
    <location>
        <begin position="27"/>
        <end position="40"/>
    </location>
</feature>
<evidence type="ECO:0000313" key="11">
    <source>
        <dbReference type="Proteomes" id="UP001212841"/>
    </source>
</evidence>
<evidence type="ECO:0000256" key="2">
    <source>
        <dbReference type="ARBA" id="ARBA00004496"/>
    </source>
</evidence>
<evidence type="ECO:0000256" key="6">
    <source>
        <dbReference type="ARBA" id="ARBA00022803"/>
    </source>
</evidence>
<keyword evidence="5" id="KW-0677">Repeat</keyword>
<dbReference type="Gene3D" id="6.10.280.230">
    <property type="match status" value="1"/>
</dbReference>
<evidence type="ECO:0000256" key="8">
    <source>
        <dbReference type="PROSITE-ProRule" id="PRU00339"/>
    </source>
</evidence>
<accession>A0AAD5SHN3</accession>
<evidence type="ECO:0000256" key="1">
    <source>
        <dbReference type="ARBA" id="ARBA00004275"/>
    </source>
</evidence>
<dbReference type="GO" id="GO:0005829">
    <property type="term" value="C:cytosol"/>
    <property type="evidence" value="ECO:0007669"/>
    <property type="project" value="TreeGrafter"/>
</dbReference>
<dbReference type="PANTHER" id="PTHR10130">
    <property type="entry name" value="PEROXISOMAL TARGETING SIGNAL 1 RECEPTOR PEX5"/>
    <property type="match status" value="1"/>
</dbReference>
<keyword evidence="10" id="KW-0675">Receptor</keyword>
<comment type="similarity">
    <text evidence="3">Belongs to the peroxisomal targeting signal receptor family.</text>
</comment>
<dbReference type="SMART" id="SM00028">
    <property type="entry name" value="TPR"/>
    <property type="match status" value="5"/>
</dbReference>
<dbReference type="GO" id="GO:0005778">
    <property type="term" value="C:peroxisomal membrane"/>
    <property type="evidence" value="ECO:0007669"/>
    <property type="project" value="TreeGrafter"/>
</dbReference>
<dbReference type="InterPro" id="IPR011990">
    <property type="entry name" value="TPR-like_helical_dom_sf"/>
</dbReference>
<dbReference type="EMBL" id="JADGJD010000119">
    <property type="protein sequence ID" value="KAJ3054724.1"/>
    <property type="molecule type" value="Genomic_DNA"/>
</dbReference>
<gene>
    <name evidence="10" type="primary">PEX5</name>
    <name evidence="10" type="ORF">HK097_000970</name>
</gene>
<dbReference type="GO" id="GO:0005052">
    <property type="term" value="F:peroxisome matrix targeting signal-1 binding"/>
    <property type="evidence" value="ECO:0007669"/>
    <property type="project" value="TreeGrafter"/>
</dbReference>
<dbReference type="Pfam" id="PF13432">
    <property type="entry name" value="TPR_16"/>
    <property type="match status" value="1"/>
</dbReference>
<proteinExistence type="inferred from homology"/>
<organism evidence="10 11">
    <name type="scientific">Rhizophlyctis rosea</name>
    <dbReference type="NCBI Taxonomy" id="64517"/>
    <lineage>
        <taxon>Eukaryota</taxon>
        <taxon>Fungi</taxon>
        <taxon>Fungi incertae sedis</taxon>
        <taxon>Chytridiomycota</taxon>
        <taxon>Chytridiomycota incertae sedis</taxon>
        <taxon>Chytridiomycetes</taxon>
        <taxon>Rhizophlyctidales</taxon>
        <taxon>Rhizophlyctidaceae</taxon>
        <taxon>Rhizophlyctis</taxon>
    </lineage>
</organism>
<feature type="repeat" description="TPR" evidence="8">
    <location>
        <begin position="550"/>
        <end position="583"/>
    </location>
</feature>
<keyword evidence="4" id="KW-0963">Cytoplasm</keyword>
<dbReference type="Pfam" id="PF14559">
    <property type="entry name" value="TPR_19"/>
    <property type="match status" value="1"/>
</dbReference>